<protein>
    <submittedName>
        <fullName evidence="1">Uncharacterized protein</fullName>
    </submittedName>
</protein>
<proteinExistence type="predicted"/>
<reference evidence="1 2" key="1">
    <citation type="submission" date="2023-03" db="EMBL/GenBank/DDBJ databases">
        <title>WGS of Gossypium arboreum.</title>
        <authorList>
            <person name="Yu D."/>
        </authorList>
    </citation>
    <scope>NUCLEOTIDE SEQUENCE [LARGE SCALE GENOMIC DNA]</scope>
    <source>
        <tissue evidence="1">Leaf</tissue>
    </source>
</reference>
<dbReference type="PANTHER" id="PTHR47723:SF19">
    <property type="entry name" value="POLYNUCLEOTIDYL TRANSFERASE, RIBONUCLEASE H-LIKE SUPERFAMILY PROTEIN"/>
    <property type="match status" value="1"/>
</dbReference>
<keyword evidence="2" id="KW-1185">Reference proteome</keyword>
<dbReference type="InterPro" id="IPR053151">
    <property type="entry name" value="RNase_H-like"/>
</dbReference>
<sequence>MAYCFWSPSSVGSFGNNVTCYLVFANENCNADNRIWVTTMKSSSPNSNRPRRAMMGIRWVPPEDDWVKINSDGAVKGVEQRAFANGVILDKHGNWIKGYCRNIGIWS</sequence>
<evidence type="ECO:0000313" key="2">
    <source>
        <dbReference type="Proteomes" id="UP001358586"/>
    </source>
</evidence>
<dbReference type="PANTHER" id="PTHR47723">
    <property type="entry name" value="OS05G0353850 PROTEIN"/>
    <property type="match status" value="1"/>
</dbReference>
<comment type="caution">
    <text evidence="1">The sequence shown here is derived from an EMBL/GenBank/DDBJ whole genome shotgun (WGS) entry which is preliminary data.</text>
</comment>
<dbReference type="Proteomes" id="UP001358586">
    <property type="component" value="Chromosome 9"/>
</dbReference>
<organism evidence="1 2">
    <name type="scientific">Gossypium arboreum</name>
    <name type="common">Tree cotton</name>
    <name type="synonym">Gossypium nanking</name>
    <dbReference type="NCBI Taxonomy" id="29729"/>
    <lineage>
        <taxon>Eukaryota</taxon>
        <taxon>Viridiplantae</taxon>
        <taxon>Streptophyta</taxon>
        <taxon>Embryophyta</taxon>
        <taxon>Tracheophyta</taxon>
        <taxon>Spermatophyta</taxon>
        <taxon>Magnoliopsida</taxon>
        <taxon>eudicotyledons</taxon>
        <taxon>Gunneridae</taxon>
        <taxon>Pentapetalae</taxon>
        <taxon>rosids</taxon>
        <taxon>malvids</taxon>
        <taxon>Malvales</taxon>
        <taxon>Malvaceae</taxon>
        <taxon>Malvoideae</taxon>
        <taxon>Gossypium</taxon>
    </lineage>
</organism>
<evidence type="ECO:0000313" key="1">
    <source>
        <dbReference type="EMBL" id="KAK5804682.1"/>
    </source>
</evidence>
<gene>
    <name evidence="1" type="ORF">PVK06_032333</name>
</gene>
<name>A0ABR0NUK4_GOSAR</name>
<dbReference type="EMBL" id="JARKNE010000009">
    <property type="protein sequence ID" value="KAK5804682.1"/>
    <property type="molecule type" value="Genomic_DNA"/>
</dbReference>
<accession>A0ABR0NUK4</accession>